<dbReference type="SUPFAM" id="SSF54211">
    <property type="entry name" value="Ribosomal protein S5 domain 2-like"/>
    <property type="match status" value="1"/>
</dbReference>
<dbReference type="PRINTS" id="PR01657">
    <property type="entry name" value="MCMFAMILY"/>
</dbReference>
<evidence type="ECO:0000259" key="4">
    <source>
        <dbReference type="SMART" id="SM00382"/>
    </source>
</evidence>
<evidence type="ECO:0000256" key="3">
    <source>
        <dbReference type="ARBA" id="ARBA00022840"/>
    </source>
</evidence>
<evidence type="ECO:0000256" key="1">
    <source>
        <dbReference type="ARBA" id="ARBA00006354"/>
    </source>
</evidence>
<gene>
    <name evidence="5" type="ORF">AVDCRST_MAG45-783</name>
</gene>
<sequence length="503" mass="53259">MLANVATFAIEGLESHEVVVEADVRRGLPVFTVVGLPDAAVREARERVRAALLNSELEFPLQRLTANLAPADLRKAGPSFDLALAAAVLAASGQVPREALARTALCGELSLGGTLRPVRGALAMAFGARNAGFRSLIVPVENAAEAGLVEDVEVLGVPDLAHLVAMLRGDWRPEAPPPAQRAVEAPVECDLSDVRGQADAKRALELAAAGGHNLLMVGPPGAGKTMLARRLPGLLPDPGFKEAVEITRVHSVAGLSDGGLVRRRPFRAPHQTISTSGLVGGGATPRPGEITLAHRGVLFLDELAEFSRASLEALRQPLESRRVEVTRGQRAISFPAAAVLVGACNRCPCARPAAECSCSDVDRARYARRLSAPLLDRIDLVCELEAAGAQELIGDGDRGESTAIVRRRVVAARERQNLRLTGTGAFTNAEMAPRLTRRHAAVEGRARTRLLEGHAYGILTGRGHDRVLRLARTVADLAGRERIEADDVDEALGFRLGAQAVAA</sequence>
<dbReference type="Pfam" id="PF13335">
    <property type="entry name" value="Mg_chelatase_C"/>
    <property type="match status" value="1"/>
</dbReference>
<dbReference type="GO" id="GO:0005524">
    <property type="term" value="F:ATP binding"/>
    <property type="evidence" value="ECO:0007669"/>
    <property type="project" value="UniProtKB-KW"/>
</dbReference>
<dbReference type="SMART" id="SM00382">
    <property type="entry name" value="AAA"/>
    <property type="match status" value="1"/>
</dbReference>
<feature type="domain" description="AAA+ ATPase" evidence="4">
    <location>
        <begin position="210"/>
        <end position="388"/>
    </location>
</feature>
<dbReference type="InterPro" id="IPR014721">
    <property type="entry name" value="Ribsml_uS5_D2-typ_fold_subgr"/>
</dbReference>
<dbReference type="Pfam" id="PF01078">
    <property type="entry name" value="Mg_chelatase"/>
    <property type="match status" value="1"/>
</dbReference>
<dbReference type="InterPro" id="IPR025158">
    <property type="entry name" value="Mg_chelat-rel_C"/>
</dbReference>
<organism evidence="5">
    <name type="scientific">uncultured Solirubrobacterales bacterium</name>
    <dbReference type="NCBI Taxonomy" id="768556"/>
    <lineage>
        <taxon>Bacteria</taxon>
        <taxon>Bacillati</taxon>
        <taxon>Actinomycetota</taxon>
        <taxon>Thermoleophilia</taxon>
        <taxon>Solirubrobacterales</taxon>
        <taxon>environmental samples</taxon>
    </lineage>
</organism>
<dbReference type="Gene3D" id="3.40.50.300">
    <property type="entry name" value="P-loop containing nucleotide triphosphate hydrolases"/>
    <property type="match status" value="1"/>
</dbReference>
<dbReference type="CDD" id="cd00009">
    <property type="entry name" value="AAA"/>
    <property type="match status" value="1"/>
</dbReference>
<keyword evidence="2" id="KW-0547">Nucleotide-binding</keyword>
<dbReference type="GO" id="GO:0003677">
    <property type="term" value="F:DNA binding"/>
    <property type="evidence" value="ECO:0007669"/>
    <property type="project" value="InterPro"/>
</dbReference>
<reference evidence="5" key="1">
    <citation type="submission" date="2020-02" db="EMBL/GenBank/DDBJ databases">
        <authorList>
            <person name="Meier V. D."/>
        </authorList>
    </citation>
    <scope>NUCLEOTIDE SEQUENCE</scope>
    <source>
        <strain evidence="5">AVDCRST_MAG45</strain>
    </source>
</reference>
<dbReference type="EMBL" id="CADCVU010000068">
    <property type="protein sequence ID" value="CAA9491605.1"/>
    <property type="molecule type" value="Genomic_DNA"/>
</dbReference>
<evidence type="ECO:0000313" key="5">
    <source>
        <dbReference type="EMBL" id="CAA9491605.1"/>
    </source>
</evidence>
<dbReference type="InterPro" id="IPR001208">
    <property type="entry name" value="MCM_dom"/>
</dbReference>
<dbReference type="PANTHER" id="PTHR32039">
    <property type="entry name" value="MAGNESIUM-CHELATASE SUBUNIT CHLI"/>
    <property type="match status" value="1"/>
</dbReference>
<dbReference type="Gene3D" id="3.30.230.10">
    <property type="match status" value="1"/>
</dbReference>
<dbReference type="InterPro" id="IPR027417">
    <property type="entry name" value="P-loop_NTPase"/>
</dbReference>
<dbReference type="InterPro" id="IPR004482">
    <property type="entry name" value="Mg_chelat-rel"/>
</dbReference>
<dbReference type="InterPro" id="IPR003593">
    <property type="entry name" value="AAA+_ATPase"/>
</dbReference>
<protein>
    <submittedName>
        <fullName evidence="5">MG(2+) CHELATASE FAMILY PROTEIN / ComM-related protein</fullName>
    </submittedName>
</protein>
<dbReference type="Pfam" id="PF13541">
    <property type="entry name" value="ChlI"/>
    <property type="match status" value="1"/>
</dbReference>
<dbReference type="InterPro" id="IPR020568">
    <property type="entry name" value="Ribosomal_Su5_D2-typ_SF"/>
</dbReference>
<dbReference type="AlphaFoldDB" id="A0A6J4S7U9"/>
<proteinExistence type="inferred from homology"/>
<dbReference type="InterPro" id="IPR000523">
    <property type="entry name" value="Mg_chelatse_chII-like_cat_dom"/>
</dbReference>
<evidence type="ECO:0000256" key="2">
    <source>
        <dbReference type="ARBA" id="ARBA00022741"/>
    </source>
</evidence>
<dbReference type="PANTHER" id="PTHR32039:SF7">
    <property type="entry name" value="COMPETENCE PROTEIN COMM"/>
    <property type="match status" value="1"/>
</dbReference>
<dbReference type="SUPFAM" id="SSF52540">
    <property type="entry name" value="P-loop containing nucleoside triphosphate hydrolases"/>
    <property type="match status" value="1"/>
</dbReference>
<name>A0A6J4S7U9_9ACTN</name>
<dbReference type="InterPro" id="IPR045006">
    <property type="entry name" value="CHLI-like"/>
</dbReference>
<accession>A0A6J4S7U9</accession>
<keyword evidence="3" id="KW-0067">ATP-binding</keyword>
<dbReference type="NCBIfam" id="TIGR00368">
    <property type="entry name" value="YifB family Mg chelatase-like AAA ATPase"/>
    <property type="match status" value="1"/>
</dbReference>
<comment type="similarity">
    <text evidence="1">Belongs to the Mg-chelatase subunits D/I family. ComM subfamily.</text>
</comment>